<dbReference type="RefSeq" id="WP_115301933.1">
    <property type="nucleotide sequence ID" value="NZ_CAAAHO010000008.1"/>
</dbReference>
<keyword evidence="2" id="KW-1185">Reference proteome</keyword>
<protein>
    <submittedName>
        <fullName evidence="1">Uncharacterized protein</fullName>
    </submittedName>
</protein>
<sequence>MKYFLILSAARTRSSYLEQLLNSHPNVVCHGELFHQDKVMARLPIVKDDLNYLNFRNTEPHKFLDDIDEKTKKTHPNADMLGWKLLTYDYQIKHGLTAILARKPKIIFLTRENSLAWYSSLQLAIKTNVWFTHQPITHQSQVTFCRKHYEETIERQFREDLRVKRTVMAHDLEFFPFDSEEIGKPKAMTKLLKFLGLKSAALSSPIVQQNSSDILSRFTNPNDVLTYLQDIRRLEWVSE</sequence>
<evidence type="ECO:0000313" key="1">
    <source>
        <dbReference type="EMBL" id="STX28165.1"/>
    </source>
</evidence>
<gene>
    <name evidence="1" type="ORF">NCTC13315_00689</name>
</gene>
<accession>A0A378I0H8</accession>
<dbReference type="Gene3D" id="3.40.50.300">
    <property type="entry name" value="P-loop containing nucleotide triphosphate hydrolases"/>
    <property type="match status" value="1"/>
</dbReference>
<evidence type="ECO:0000313" key="2">
    <source>
        <dbReference type="Proteomes" id="UP000254968"/>
    </source>
</evidence>
<proteinExistence type="predicted"/>
<reference evidence="1 2" key="1">
    <citation type="submission" date="2018-06" db="EMBL/GenBank/DDBJ databases">
        <authorList>
            <consortium name="Pathogen Informatics"/>
            <person name="Doyle S."/>
        </authorList>
    </citation>
    <scope>NUCLEOTIDE SEQUENCE [LARGE SCALE GENOMIC DNA]</scope>
    <source>
        <strain evidence="1 2">NCTC13315</strain>
    </source>
</reference>
<dbReference type="AlphaFoldDB" id="A0A378I0H8"/>
<dbReference type="EMBL" id="UGNV01000001">
    <property type="protein sequence ID" value="STX28165.1"/>
    <property type="molecule type" value="Genomic_DNA"/>
</dbReference>
<name>A0A378I0H8_9GAMM</name>
<organism evidence="1 2">
    <name type="scientific">Legionella beliardensis</name>
    <dbReference type="NCBI Taxonomy" id="91822"/>
    <lineage>
        <taxon>Bacteria</taxon>
        <taxon>Pseudomonadati</taxon>
        <taxon>Pseudomonadota</taxon>
        <taxon>Gammaproteobacteria</taxon>
        <taxon>Legionellales</taxon>
        <taxon>Legionellaceae</taxon>
        <taxon>Legionella</taxon>
    </lineage>
</organism>
<dbReference type="SUPFAM" id="SSF52540">
    <property type="entry name" value="P-loop containing nucleoside triphosphate hydrolases"/>
    <property type="match status" value="1"/>
</dbReference>
<dbReference type="InterPro" id="IPR027417">
    <property type="entry name" value="P-loop_NTPase"/>
</dbReference>
<dbReference type="OrthoDB" id="7845842at2"/>
<dbReference type="Proteomes" id="UP000254968">
    <property type="component" value="Unassembled WGS sequence"/>
</dbReference>